<sequence>MWAIQIVGSLNKVLTQFKNTWGYALSVLNYRQVHGQWQAVSWSAGQVAKTALITPTDKGSVEITDLIISTDKQNGATVMLTFEDGTNAETIVNGILTDGPLQINHPVSGRFQGWRNAILYYTVAGANSTGAITVGYVKHGAGARETEDYSAWNSRR</sequence>
<proteinExistence type="predicted"/>
<protein>
    <submittedName>
        <fullName evidence="1">Uncharacterized protein</fullName>
    </submittedName>
</protein>
<evidence type="ECO:0000313" key="1">
    <source>
        <dbReference type="EMBL" id="KKL57539.1"/>
    </source>
</evidence>
<reference evidence="1" key="1">
    <citation type="journal article" date="2015" name="Nature">
        <title>Complex archaea that bridge the gap between prokaryotes and eukaryotes.</title>
        <authorList>
            <person name="Spang A."/>
            <person name="Saw J.H."/>
            <person name="Jorgensen S.L."/>
            <person name="Zaremba-Niedzwiedzka K."/>
            <person name="Martijn J."/>
            <person name="Lind A.E."/>
            <person name="van Eijk R."/>
            <person name="Schleper C."/>
            <person name="Guy L."/>
            <person name="Ettema T.J."/>
        </authorList>
    </citation>
    <scope>NUCLEOTIDE SEQUENCE</scope>
</reference>
<name>A0A0F9D7H8_9ZZZZ</name>
<gene>
    <name evidence="1" type="ORF">LCGC14_2234410</name>
</gene>
<dbReference type="AlphaFoldDB" id="A0A0F9D7H8"/>
<comment type="caution">
    <text evidence="1">The sequence shown here is derived from an EMBL/GenBank/DDBJ whole genome shotgun (WGS) entry which is preliminary data.</text>
</comment>
<dbReference type="EMBL" id="LAZR01030131">
    <property type="protein sequence ID" value="KKL57539.1"/>
    <property type="molecule type" value="Genomic_DNA"/>
</dbReference>
<accession>A0A0F9D7H8</accession>
<organism evidence="1">
    <name type="scientific">marine sediment metagenome</name>
    <dbReference type="NCBI Taxonomy" id="412755"/>
    <lineage>
        <taxon>unclassified sequences</taxon>
        <taxon>metagenomes</taxon>
        <taxon>ecological metagenomes</taxon>
    </lineage>
</organism>